<dbReference type="PANTHER" id="PTHR42755">
    <property type="entry name" value="3-DEOXY-MANNO-OCTULOSONATE CYTIDYLYLTRANSFERASE"/>
    <property type="match status" value="1"/>
</dbReference>
<evidence type="ECO:0000256" key="2">
    <source>
        <dbReference type="ARBA" id="ARBA00004713"/>
    </source>
</evidence>
<dbReference type="Pfam" id="PF04413">
    <property type="entry name" value="Glycos_transf_N"/>
    <property type="match status" value="1"/>
</dbReference>
<comment type="catalytic activity">
    <reaction evidence="7 8">
        <text>lipid IVA (E. coli) + CMP-3-deoxy-beta-D-manno-octulosonate = alpha-Kdo-(2-&gt;6)-lipid IVA (E. coli) + CMP + H(+)</text>
        <dbReference type="Rhea" id="RHEA:28066"/>
        <dbReference type="ChEBI" id="CHEBI:15378"/>
        <dbReference type="ChEBI" id="CHEBI:58603"/>
        <dbReference type="ChEBI" id="CHEBI:60364"/>
        <dbReference type="ChEBI" id="CHEBI:60377"/>
        <dbReference type="ChEBI" id="CHEBI:85987"/>
        <dbReference type="EC" id="2.4.99.12"/>
    </reaction>
</comment>
<keyword evidence="11" id="KW-1185">Reference proteome</keyword>
<evidence type="ECO:0000313" key="11">
    <source>
        <dbReference type="Proteomes" id="UP001597108"/>
    </source>
</evidence>
<evidence type="ECO:0000256" key="6">
    <source>
        <dbReference type="ARBA" id="ARBA00031445"/>
    </source>
</evidence>
<dbReference type="GO" id="GO:0016740">
    <property type="term" value="F:transferase activity"/>
    <property type="evidence" value="ECO:0007669"/>
    <property type="project" value="UniProtKB-KW"/>
</dbReference>
<keyword evidence="5 8" id="KW-0808">Transferase</keyword>
<evidence type="ECO:0000256" key="7">
    <source>
        <dbReference type="ARBA" id="ARBA00049183"/>
    </source>
</evidence>
<proteinExistence type="inferred from homology"/>
<evidence type="ECO:0000256" key="5">
    <source>
        <dbReference type="ARBA" id="ARBA00022679"/>
    </source>
</evidence>
<protein>
    <recommendedName>
        <fullName evidence="4 8">3-deoxy-D-manno-octulosonic acid transferase</fullName>
        <shortName evidence="8">Kdo transferase</shortName>
        <ecNumber evidence="3 8">2.4.99.12</ecNumber>
    </recommendedName>
    <alternativeName>
        <fullName evidence="6 8">Lipid IV(A) 3-deoxy-D-manno-octulosonic acid transferase</fullName>
    </alternativeName>
</protein>
<feature type="domain" description="3-deoxy-D-manno-octulosonic-acid transferase N-terminal" evidence="9">
    <location>
        <begin position="33"/>
        <end position="208"/>
    </location>
</feature>
<reference evidence="11" key="1">
    <citation type="journal article" date="2019" name="Int. J. Syst. Evol. Microbiol.">
        <title>The Global Catalogue of Microorganisms (GCM) 10K type strain sequencing project: providing services to taxonomists for standard genome sequencing and annotation.</title>
        <authorList>
            <consortium name="The Broad Institute Genomics Platform"/>
            <consortium name="The Broad Institute Genome Sequencing Center for Infectious Disease"/>
            <person name="Wu L."/>
            <person name="Ma J."/>
        </authorList>
    </citation>
    <scope>NUCLEOTIDE SEQUENCE [LARGE SCALE GENOMIC DNA]</scope>
    <source>
        <strain evidence="11">CCUG 60524</strain>
    </source>
</reference>
<gene>
    <name evidence="10" type="ORF">ACFQ2S_11445</name>
</gene>
<comment type="pathway">
    <text evidence="2 8">Bacterial outer membrane biogenesis; LPS core biosynthesis.</text>
</comment>
<keyword evidence="8" id="KW-0472">Membrane</keyword>
<evidence type="ECO:0000256" key="1">
    <source>
        <dbReference type="ARBA" id="ARBA00003394"/>
    </source>
</evidence>
<evidence type="ECO:0000259" key="9">
    <source>
        <dbReference type="Pfam" id="PF04413"/>
    </source>
</evidence>
<evidence type="ECO:0000256" key="3">
    <source>
        <dbReference type="ARBA" id="ARBA00012621"/>
    </source>
</evidence>
<dbReference type="InterPro" id="IPR039901">
    <property type="entry name" value="Kdotransferase"/>
</dbReference>
<dbReference type="Proteomes" id="UP001597108">
    <property type="component" value="Unassembled WGS sequence"/>
</dbReference>
<comment type="function">
    <text evidence="1 8">Involved in lipopolysaccharide (LPS) biosynthesis. Catalyzes the transfer of 3-deoxy-D-manno-octulosonate (Kdo) residue(s) from CMP-Kdo to lipid IV(A), the tetraacyldisaccharide-1,4'-bisphosphate precursor of lipid A.</text>
</comment>
<dbReference type="PANTHER" id="PTHR42755:SF1">
    <property type="entry name" value="3-DEOXY-D-MANNO-OCTULOSONIC ACID TRANSFERASE, MITOCHONDRIAL-RELATED"/>
    <property type="match status" value="1"/>
</dbReference>
<dbReference type="RefSeq" id="WP_386074579.1">
    <property type="nucleotide sequence ID" value="NZ_JBHTJT010000012.1"/>
</dbReference>
<dbReference type="EMBL" id="JBHTJT010000012">
    <property type="protein sequence ID" value="MFD0980265.1"/>
    <property type="molecule type" value="Genomic_DNA"/>
</dbReference>
<dbReference type="InterPro" id="IPR038107">
    <property type="entry name" value="Glycos_transf_N_sf"/>
</dbReference>
<evidence type="ECO:0000313" key="10">
    <source>
        <dbReference type="EMBL" id="MFD0980265.1"/>
    </source>
</evidence>
<sequence length="424" mass="45920">MFTYRLALTLAAPLAAGYFALRLARGRETLADLRERLGRGASGEAAAGPLIWLHGASNGELTSARDLIETLLREAPDCRMVVTSNSLTGRDMVRGWGLDRLEARLAPLDYRPCLAAFLDNERPSLLILLEGDLWPNRMEMAAKRGIPVAMISARISERSAAKWHRRPGMVRRLFEPVRLFSAQDAASESKFRELGLPPERIVAPVTLKASVQLPAPDADLMTQYREVFPREDTWLAASTHEGEEGQVLAAFEIARRARPSLRMILAPRHPARSAEVRALLERTGLRFRTRSAGDAPDKGSDVYLADTLGEMPLWYALSGQCFVGGSLVAKGGHTPYEPAQFGSAILHGPDLRNFAETYAALDAAGGAIKVADGPALGEALARLDPPALDSLAERATAALAGGTGKGMDSLVEKTLRLAGIDRRN</sequence>
<name>A0ABW3IQC7_9RHOB</name>
<comment type="subcellular location">
    <subcellularLocation>
        <location evidence="8">Cell membrane</location>
    </subcellularLocation>
</comment>
<comment type="similarity">
    <text evidence="8">Belongs to the glycosyltransferase group 1 family.</text>
</comment>
<dbReference type="Gene3D" id="3.40.50.2000">
    <property type="entry name" value="Glycogen Phosphorylase B"/>
    <property type="match status" value="1"/>
</dbReference>
<dbReference type="InterPro" id="IPR007507">
    <property type="entry name" value="Glycos_transf_N"/>
</dbReference>
<evidence type="ECO:0000256" key="4">
    <source>
        <dbReference type="ARBA" id="ARBA00019077"/>
    </source>
</evidence>
<organism evidence="10 11">
    <name type="scientific">Tropicimonas aquimaris</name>
    <dbReference type="NCBI Taxonomy" id="914152"/>
    <lineage>
        <taxon>Bacteria</taxon>
        <taxon>Pseudomonadati</taxon>
        <taxon>Pseudomonadota</taxon>
        <taxon>Alphaproteobacteria</taxon>
        <taxon>Rhodobacterales</taxon>
        <taxon>Roseobacteraceae</taxon>
        <taxon>Tropicimonas</taxon>
    </lineage>
</organism>
<comment type="caution">
    <text evidence="10">The sequence shown here is derived from an EMBL/GenBank/DDBJ whole genome shotgun (WGS) entry which is preliminary data.</text>
</comment>
<dbReference type="Gene3D" id="3.40.50.11720">
    <property type="entry name" value="3-Deoxy-D-manno-octulosonic-acid transferase, N-terminal domain"/>
    <property type="match status" value="1"/>
</dbReference>
<keyword evidence="8" id="KW-0448">Lipopolysaccharide biosynthesis</keyword>
<accession>A0ABW3IQC7</accession>
<evidence type="ECO:0000256" key="8">
    <source>
        <dbReference type="RuleBase" id="RU365103"/>
    </source>
</evidence>
<dbReference type="EC" id="2.4.99.12" evidence="3 8"/>
<keyword evidence="8" id="KW-1003">Cell membrane</keyword>